<dbReference type="CDD" id="cd03808">
    <property type="entry name" value="GT4_CapM-like"/>
    <property type="match status" value="1"/>
</dbReference>
<keyword evidence="5" id="KW-1185">Reference proteome</keyword>
<dbReference type="PANTHER" id="PTHR45947">
    <property type="entry name" value="SULFOQUINOVOSYL TRANSFERASE SQD2"/>
    <property type="match status" value="1"/>
</dbReference>
<evidence type="ECO:0000313" key="4">
    <source>
        <dbReference type="EMBL" id="NEY72313.1"/>
    </source>
</evidence>
<dbReference type="GO" id="GO:0016757">
    <property type="term" value="F:glycosyltransferase activity"/>
    <property type="evidence" value="ECO:0007669"/>
    <property type="project" value="InterPro"/>
</dbReference>
<protein>
    <submittedName>
        <fullName evidence="4">Glycosyltransferase family 4 protein</fullName>
    </submittedName>
</protein>
<dbReference type="Proteomes" id="UP000481043">
    <property type="component" value="Unassembled WGS sequence"/>
</dbReference>
<feature type="domain" description="Glycosyltransferase subfamily 4-like N-terminal" evidence="3">
    <location>
        <begin position="6"/>
        <end position="146"/>
    </location>
</feature>
<dbReference type="InterPro" id="IPR050194">
    <property type="entry name" value="Glycosyltransferase_grp1"/>
</dbReference>
<feature type="domain" description="Glycosyl transferase family 1" evidence="2">
    <location>
        <begin position="189"/>
        <end position="349"/>
    </location>
</feature>
<dbReference type="Pfam" id="PF13477">
    <property type="entry name" value="Glyco_trans_4_2"/>
    <property type="match status" value="1"/>
</dbReference>
<dbReference type="SUPFAM" id="SSF53756">
    <property type="entry name" value="UDP-Glycosyltransferase/glycogen phosphorylase"/>
    <property type="match status" value="1"/>
</dbReference>
<sequence length="382" mass="43491">MKKKVLFAATVYTHLAHFHIPFIQQFQQKGFEVHAIGNPNEGGKEKIEGLGVICHTIHFSRSPFSIGHLRASRELKTLFNNYSFDLIHVHTPIASFLVRYFAKQYNQGPVLYTAHGFHFHKGSSLLNWFLYYPVEKTAKKWTDGLIVINEEDYQLAQKMGYTPGQNLFITHGVGVDLTHYNKGVTPLINIRKELAIQDDDVVITCVAEFSINKNHELLVSAWKKLLVKHDHIHLLLVGTGSQEQHVRAIVQEEQIQHVHFLGYRHDVHHILKCSDVITLVSKREGLPKSIMEGMALGLPAIVTNVRGSRDLVNHTQNGLLTNGEVTNLEEHLSTLIEDKATRQRMGNEALLKVKNYSVDHVLSELDQIYERFLQHNVKVISS</sequence>
<comment type="similarity">
    <text evidence="1">Belongs to the glycosyltransferase group 1 family. Glycosyltransferase 4 subfamily.</text>
</comment>
<evidence type="ECO:0000256" key="1">
    <source>
        <dbReference type="ARBA" id="ARBA00009481"/>
    </source>
</evidence>
<reference evidence="4 5" key="1">
    <citation type="submission" date="2020-02" db="EMBL/GenBank/DDBJ databases">
        <title>Bacillus aquiflavi sp. nov., isolated from yellow water of strong flavor Chinese baijiu in Yibin region of China.</title>
        <authorList>
            <person name="Xie J."/>
        </authorList>
    </citation>
    <scope>NUCLEOTIDE SEQUENCE [LARGE SCALE GENOMIC DNA]</scope>
    <source>
        <strain evidence="4 5">SA4</strain>
    </source>
</reference>
<comment type="caution">
    <text evidence="4">The sequence shown here is derived from an EMBL/GenBank/DDBJ whole genome shotgun (WGS) entry which is preliminary data.</text>
</comment>
<dbReference type="PANTHER" id="PTHR45947:SF3">
    <property type="entry name" value="SULFOQUINOVOSYL TRANSFERASE SQD2"/>
    <property type="match status" value="1"/>
</dbReference>
<evidence type="ECO:0000313" key="5">
    <source>
        <dbReference type="Proteomes" id="UP000481043"/>
    </source>
</evidence>
<gene>
    <name evidence="4" type="ORF">G4D63_11305</name>
</gene>
<name>A0A6M0Q7T5_9BACI</name>
<organism evidence="4 5">
    <name type="scientific">Bacillus mesophilus</name>
    <dbReference type="NCBI Taxonomy" id="1808955"/>
    <lineage>
        <taxon>Bacteria</taxon>
        <taxon>Bacillati</taxon>
        <taxon>Bacillota</taxon>
        <taxon>Bacilli</taxon>
        <taxon>Bacillales</taxon>
        <taxon>Bacillaceae</taxon>
        <taxon>Bacillus</taxon>
    </lineage>
</organism>
<dbReference type="AlphaFoldDB" id="A0A6M0Q7T5"/>
<evidence type="ECO:0000259" key="2">
    <source>
        <dbReference type="Pfam" id="PF00534"/>
    </source>
</evidence>
<dbReference type="InterPro" id="IPR001296">
    <property type="entry name" value="Glyco_trans_1"/>
</dbReference>
<keyword evidence="4" id="KW-0808">Transferase</keyword>
<proteinExistence type="inferred from homology"/>
<accession>A0A6M0Q7T5</accession>
<dbReference type="InterPro" id="IPR028098">
    <property type="entry name" value="Glyco_trans_4-like_N"/>
</dbReference>
<dbReference type="RefSeq" id="WP_163179764.1">
    <property type="nucleotide sequence ID" value="NZ_JAAIWM010000003.1"/>
</dbReference>
<evidence type="ECO:0000259" key="3">
    <source>
        <dbReference type="Pfam" id="PF13477"/>
    </source>
</evidence>
<dbReference type="Pfam" id="PF00534">
    <property type="entry name" value="Glycos_transf_1"/>
    <property type="match status" value="1"/>
</dbReference>
<dbReference type="Gene3D" id="3.40.50.2000">
    <property type="entry name" value="Glycogen Phosphorylase B"/>
    <property type="match status" value="2"/>
</dbReference>
<dbReference type="EMBL" id="JAAIWM010000003">
    <property type="protein sequence ID" value="NEY72313.1"/>
    <property type="molecule type" value="Genomic_DNA"/>
</dbReference>